<dbReference type="PANTHER" id="PTHR30482:SF20">
    <property type="entry name" value="HIGH-AFFINITY BRANCHED-CHAIN AMINO ACID TRANSPORT SYSTEM PERMEASE PROTEIN LIVM"/>
    <property type="match status" value="1"/>
</dbReference>
<keyword evidence="2" id="KW-1003">Cell membrane</keyword>
<protein>
    <recommendedName>
        <fullName evidence="8">Branched-chain amino acid ABC transporter permease</fullName>
    </recommendedName>
</protein>
<accession>X0XMQ4</accession>
<evidence type="ECO:0000256" key="5">
    <source>
        <dbReference type="ARBA" id="ARBA00023136"/>
    </source>
</evidence>
<feature type="transmembrane region" description="Helical" evidence="6">
    <location>
        <begin position="112"/>
        <end position="132"/>
    </location>
</feature>
<evidence type="ECO:0000313" key="7">
    <source>
        <dbReference type="EMBL" id="GAG36607.1"/>
    </source>
</evidence>
<keyword evidence="5 6" id="KW-0472">Membrane</keyword>
<dbReference type="InterPro" id="IPR001851">
    <property type="entry name" value="ABC_transp_permease"/>
</dbReference>
<reference evidence="7" key="1">
    <citation type="journal article" date="2014" name="Front. Microbiol.">
        <title>High frequency of phylogenetically diverse reductive dehalogenase-homologous genes in deep subseafloor sedimentary metagenomes.</title>
        <authorList>
            <person name="Kawai M."/>
            <person name="Futagami T."/>
            <person name="Toyoda A."/>
            <person name="Takaki Y."/>
            <person name="Nishi S."/>
            <person name="Hori S."/>
            <person name="Arai W."/>
            <person name="Tsubouchi T."/>
            <person name="Morono Y."/>
            <person name="Uchiyama I."/>
            <person name="Ito T."/>
            <person name="Fujiyama A."/>
            <person name="Inagaki F."/>
            <person name="Takami H."/>
        </authorList>
    </citation>
    <scope>NUCLEOTIDE SEQUENCE</scope>
    <source>
        <strain evidence="7">Expedition CK06-06</strain>
    </source>
</reference>
<keyword evidence="3 6" id="KW-0812">Transmembrane</keyword>
<proteinExistence type="predicted"/>
<feature type="transmembrane region" description="Helical" evidence="6">
    <location>
        <begin position="12"/>
        <end position="42"/>
    </location>
</feature>
<organism evidence="7">
    <name type="scientific">marine sediment metagenome</name>
    <dbReference type="NCBI Taxonomy" id="412755"/>
    <lineage>
        <taxon>unclassified sequences</taxon>
        <taxon>metagenomes</taxon>
        <taxon>ecological metagenomes</taxon>
    </lineage>
</organism>
<feature type="transmembrane region" description="Helical" evidence="6">
    <location>
        <begin position="152"/>
        <end position="173"/>
    </location>
</feature>
<name>X0XMQ4_9ZZZZ</name>
<evidence type="ECO:0000256" key="6">
    <source>
        <dbReference type="SAM" id="Phobius"/>
    </source>
</evidence>
<comment type="caution">
    <text evidence="7">The sequence shown here is derived from an EMBL/GenBank/DDBJ whole genome shotgun (WGS) entry which is preliminary data.</text>
</comment>
<feature type="transmembrane region" description="Helical" evidence="6">
    <location>
        <begin position="82"/>
        <end position="105"/>
    </location>
</feature>
<dbReference type="GO" id="GO:0015658">
    <property type="term" value="F:branched-chain amino acid transmembrane transporter activity"/>
    <property type="evidence" value="ECO:0007669"/>
    <property type="project" value="InterPro"/>
</dbReference>
<dbReference type="EMBL" id="BARS01043156">
    <property type="protein sequence ID" value="GAG36607.1"/>
    <property type="molecule type" value="Genomic_DNA"/>
</dbReference>
<evidence type="ECO:0000256" key="2">
    <source>
        <dbReference type="ARBA" id="ARBA00022475"/>
    </source>
</evidence>
<sequence length="239" mass="26910">MADKAFKYRWHILGLIFVALGTVPIWGSDYVLFFCLLFCLYASMSQMWNLLTGYSGLLSLGQQAFVGFGGYTMAVLTNYYGVYVWLSVLIGGLFSVLLALFMSLFIFRMKGIFFGIGTWIFAEILLLWFSNWKYVKYGMGLFVKPVNPPSMATIYYAAFIMGAGALVVVYTILRSKIGLGLMAMRDDEEVSEAMGVEIFQSKLFCFLVAAFITGTTAGVLYVFQIFIQPYKAFSIDWTI</sequence>
<dbReference type="Pfam" id="PF02653">
    <property type="entry name" value="BPD_transp_2"/>
    <property type="match status" value="1"/>
</dbReference>
<feature type="transmembrane region" description="Helical" evidence="6">
    <location>
        <begin position="54"/>
        <end position="76"/>
    </location>
</feature>
<evidence type="ECO:0000256" key="4">
    <source>
        <dbReference type="ARBA" id="ARBA00022989"/>
    </source>
</evidence>
<evidence type="ECO:0008006" key="8">
    <source>
        <dbReference type="Google" id="ProtNLM"/>
    </source>
</evidence>
<dbReference type="GO" id="GO:0005886">
    <property type="term" value="C:plasma membrane"/>
    <property type="evidence" value="ECO:0007669"/>
    <property type="project" value="UniProtKB-SubCell"/>
</dbReference>
<feature type="transmembrane region" description="Helical" evidence="6">
    <location>
        <begin position="203"/>
        <end position="227"/>
    </location>
</feature>
<evidence type="ECO:0000256" key="1">
    <source>
        <dbReference type="ARBA" id="ARBA00004651"/>
    </source>
</evidence>
<dbReference type="AlphaFoldDB" id="X0XMQ4"/>
<gene>
    <name evidence="7" type="ORF">S01H1_65379</name>
</gene>
<dbReference type="PANTHER" id="PTHR30482">
    <property type="entry name" value="HIGH-AFFINITY BRANCHED-CHAIN AMINO ACID TRANSPORT SYSTEM PERMEASE"/>
    <property type="match status" value="1"/>
</dbReference>
<comment type="subcellular location">
    <subcellularLocation>
        <location evidence="1">Cell membrane</location>
        <topology evidence="1">Multi-pass membrane protein</topology>
    </subcellularLocation>
</comment>
<evidence type="ECO:0000256" key="3">
    <source>
        <dbReference type="ARBA" id="ARBA00022692"/>
    </source>
</evidence>
<keyword evidence="4 6" id="KW-1133">Transmembrane helix</keyword>
<dbReference type="InterPro" id="IPR043428">
    <property type="entry name" value="LivM-like"/>
</dbReference>
<feature type="non-terminal residue" evidence="7">
    <location>
        <position position="239"/>
    </location>
</feature>
<dbReference type="CDD" id="cd06581">
    <property type="entry name" value="TM_PBP1_LivM_like"/>
    <property type="match status" value="1"/>
</dbReference>